<organism evidence="9 10">
    <name type="scientific">Pacificitalea manganoxidans</name>
    <dbReference type="NCBI Taxonomy" id="1411902"/>
    <lineage>
        <taxon>Bacteria</taxon>
        <taxon>Pseudomonadati</taxon>
        <taxon>Pseudomonadota</taxon>
        <taxon>Alphaproteobacteria</taxon>
        <taxon>Rhodobacterales</taxon>
        <taxon>Paracoccaceae</taxon>
        <taxon>Pacificitalea</taxon>
    </lineage>
</organism>
<evidence type="ECO:0000259" key="8">
    <source>
        <dbReference type="PROSITE" id="PS50928"/>
    </source>
</evidence>
<dbReference type="RefSeq" id="WP_097372993.1">
    <property type="nucleotide sequence ID" value="NZ_CP021404.1"/>
</dbReference>
<keyword evidence="6 7" id="KW-0472">Membrane</keyword>
<dbReference type="Proteomes" id="UP000219050">
    <property type="component" value="Chromosome"/>
</dbReference>
<protein>
    <recommendedName>
        <fullName evidence="8">ABC transmembrane type-1 domain-containing protein</fullName>
    </recommendedName>
</protein>
<evidence type="ECO:0000256" key="1">
    <source>
        <dbReference type="ARBA" id="ARBA00004651"/>
    </source>
</evidence>
<evidence type="ECO:0000256" key="2">
    <source>
        <dbReference type="ARBA" id="ARBA00022448"/>
    </source>
</evidence>
<feature type="transmembrane region" description="Helical" evidence="7">
    <location>
        <begin position="177"/>
        <end position="200"/>
    </location>
</feature>
<evidence type="ECO:0000256" key="4">
    <source>
        <dbReference type="ARBA" id="ARBA00022692"/>
    </source>
</evidence>
<dbReference type="PANTHER" id="PTHR43163:SF6">
    <property type="entry name" value="DIPEPTIDE TRANSPORT SYSTEM PERMEASE PROTEIN DPPB-RELATED"/>
    <property type="match status" value="1"/>
</dbReference>
<keyword evidence="3" id="KW-1003">Cell membrane</keyword>
<dbReference type="EMBL" id="CP021404">
    <property type="protein sequence ID" value="ATI41600.1"/>
    <property type="molecule type" value="Genomic_DNA"/>
</dbReference>
<keyword evidence="10" id="KW-1185">Reference proteome</keyword>
<comment type="subcellular location">
    <subcellularLocation>
        <location evidence="1 7">Cell membrane</location>
        <topology evidence="1 7">Multi-pass membrane protein</topology>
    </subcellularLocation>
</comment>
<accession>A0A291LY43</accession>
<evidence type="ECO:0000256" key="5">
    <source>
        <dbReference type="ARBA" id="ARBA00022989"/>
    </source>
</evidence>
<evidence type="ECO:0000256" key="3">
    <source>
        <dbReference type="ARBA" id="ARBA00022475"/>
    </source>
</evidence>
<dbReference type="PROSITE" id="PS50928">
    <property type="entry name" value="ABC_TM1"/>
    <property type="match status" value="1"/>
</dbReference>
<dbReference type="GO" id="GO:0005886">
    <property type="term" value="C:plasma membrane"/>
    <property type="evidence" value="ECO:0007669"/>
    <property type="project" value="UniProtKB-SubCell"/>
</dbReference>
<comment type="similarity">
    <text evidence="7">Belongs to the binding-protein-dependent transport system permease family.</text>
</comment>
<gene>
    <name evidence="9" type="ORF">CBW24_06000</name>
</gene>
<feature type="transmembrane region" description="Helical" evidence="7">
    <location>
        <begin position="235"/>
        <end position="261"/>
    </location>
</feature>
<dbReference type="InterPro" id="IPR035906">
    <property type="entry name" value="MetI-like_sf"/>
</dbReference>
<keyword evidence="4 7" id="KW-0812">Transmembrane</keyword>
<evidence type="ECO:0000256" key="6">
    <source>
        <dbReference type="ARBA" id="ARBA00023136"/>
    </source>
</evidence>
<dbReference type="KEGG" id="cmag:CBW24_06000"/>
<keyword evidence="5 7" id="KW-1133">Transmembrane helix</keyword>
<evidence type="ECO:0000313" key="9">
    <source>
        <dbReference type="EMBL" id="ATI41600.1"/>
    </source>
</evidence>
<proteinExistence type="inferred from homology"/>
<dbReference type="Pfam" id="PF19300">
    <property type="entry name" value="BPD_transp_1_N"/>
    <property type="match status" value="1"/>
</dbReference>
<feature type="transmembrane region" description="Helical" evidence="7">
    <location>
        <begin position="12"/>
        <end position="30"/>
    </location>
</feature>
<dbReference type="Gene3D" id="1.10.3720.10">
    <property type="entry name" value="MetI-like"/>
    <property type="match status" value="1"/>
</dbReference>
<evidence type="ECO:0000256" key="7">
    <source>
        <dbReference type="RuleBase" id="RU363032"/>
    </source>
</evidence>
<feature type="transmembrane region" description="Helical" evidence="7">
    <location>
        <begin position="134"/>
        <end position="157"/>
    </location>
</feature>
<dbReference type="SUPFAM" id="SSF161098">
    <property type="entry name" value="MetI-like"/>
    <property type="match status" value="1"/>
</dbReference>
<feature type="transmembrane region" description="Helical" evidence="7">
    <location>
        <begin position="95"/>
        <end position="122"/>
    </location>
</feature>
<dbReference type="OrthoDB" id="9807402at2"/>
<reference evidence="9 10" key="1">
    <citation type="submission" date="2017-05" db="EMBL/GenBank/DDBJ databases">
        <title>Comparative genomic and metabolic analysis of manganese-oxidizing mechanisms in Celeribater manganoxidans DY25T: its adaption to the environment of polymetallic nodule.</title>
        <authorList>
            <person name="Wang X."/>
        </authorList>
    </citation>
    <scope>NUCLEOTIDE SEQUENCE [LARGE SCALE GENOMIC DNA]</scope>
    <source>
        <strain evidence="9 10">DY25</strain>
    </source>
</reference>
<dbReference type="GO" id="GO:0055085">
    <property type="term" value="P:transmembrane transport"/>
    <property type="evidence" value="ECO:0007669"/>
    <property type="project" value="InterPro"/>
</dbReference>
<dbReference type="InterPro" id="IPR045621">
    <property type="entry name" value="BPD_transp_1_N"/>
</dbReference>
<dbReference type="Pfam" id="PF00528">
    <property type="entry name" value="BPD_transp_1"/>
    <property type="match status" value="1"/>
</dbReference>
<keyword evidence="2 7" id="KW-0813">Transport</keyword>
<feature type="transmembrane region" description="Helical" evidence="7">
    <location>
        <begin position="281"/>
        <end position="300"/>
    </location>
</feature>
<sequence>MLRYIFRRVLQAALVVFIVSVVVFLMLHMVPGSVVTVLAGTDPSPEMVEALTKRFGLDQPLPIQYGRWFLGAIQGDLGTSPISGRPVTELILSRLGFTIMLAGAAIVIASVIGIAVGTVAAIRQNTWVDTTITAVNSLVLSVPNFWFGILFILFFSVSLGWLPSGGFRGFDRAGFGALAYLVMPAIALSMDSAAMIARLVRASLLDELSRDYVTVARAKGVRARRLLLRHVARNAAMPVLTVLGLRFGQMLGGAVLIESVFNWPGLGRLTVEAIETRDVVVVQGALLYFVVIYMAINLLVDISYGWFNPRVRAAVGGRV</sequence>
<dbReference type="AlphaFoldDB" id="A0A291LY43"/>
<dbReference type="PANTHER" id="PTHR43163">
    <property type="entry name" value="DIPEPTIDE TRANSPORT SYSTEM PERMEASE PROTEIN DPPB-RELATED"/>
    <property type="match status" value="1"/>
</dbReference>
<dbReference type="InterPro" id="IPR000515">
    <property type="entry name" value="MetI-like"/>
</dbReference>
<dbReference type="CDD" id="cd06261">
    <property type="entry name" value="TM_PBP2"/>
    <property type="match status" value="1"/>
</dbReference>
<evidence type="ECO:0000313" key="10">
    <source>
        <dbReference type="Proteomes" id="UP000219050"/>
    </source>
</evidence>
<name>A0A291LY43_9RHOB</name>
<feature type="domain" description="ABC transmembrane type-1" evidence="8">
    <location>
        <begin position="95"/>
        <end position="300"/>
    </location>
</feature>